<dbReference type="PROSITE" id="PS00409">
    <property type="entry name" value="PROKAR_NTER_METHYL"/>
    <property type="match status" value="1"/>
</dbReference>
<dbReference type="GO" id="GO:0007155">
    <property type="term" value="P:cell adhesion"/>
    <property type="evidence" value="ECO:0007669"/>
    <property type="project" value="InterPro"/>
</dbReference>
<dbReference type="InterPro" id="IPR001082">
    <property type="entry name" value="Pilin"/>
</dbReference>
<dbReference type="Pfam" id="PF00114">
    <property type="entry name" value="Pilin"/>
    <property type="match status" value="1"/>
</dbReference>
<evidence type="ECO:0000256" key="1">
    <source>
        <dbReference type="ARBA" id="ARBA00022481"/>
    </source>
</evidence>
<dbReference type="PANTHER" id="PTHR30093">
    <property type="entry name" value="GENERAL SECRETION PATHWAY PROTEIN G"/>
    <property type="match status" value="1"/>
</dbReference>
<organism evidence="3 4">
    <name type="scientific">Entamoeba histolytica HM-1:IMSS-B</name>
    <dbReference type="NCBI Taxonomy" id="885319"/>
    <lineage>
        <taxon>Eukaryota</taxon>
        <taxon>Amoebozoa</taxon>
        <taxon>Evosea</taxon>
        <taxon>Archamoebae</taxon>
        <taxon>Mastigamoebida</taxon>
        <taxon>Entamoebidae</taxon>
        <taxon>Entamoeba</taxon>
    </lineage>
</organism>
<reference evidence="3 4" key="1">
    <citation type="submission" date="2013-01" db="EMBL/GenBank/DDBJ databases">
        <authorList>
            <person name="Hannick L."/>
            <person name="Zafar N."/>
            <person name="Lorenzi H."/>
            <person name="Ali I.A."/>
            <person name="Petri W.P."/>
            <person name="Caler E."/>
        </authorList>
    </citation>
    <scope>NUCLEOTIDE SEQUENCE [LARGE SCALE GENOMIC DNA]</scope>
    <source>
        <strain evidence="4">HM3:IMSS-B</strain>
    </source>
</reference>
<proteinExistence type="predicted"/>
<protein>
    <submittedName>
        <fullName evidence="3">Prepilin-type N-terminal cleavage/methylation domain containing protein</fullName>
    </submittedName>
</protein>
<evidence type="ECO:0000313" key="3">
    <source>
        <dbReference type="EMBL" id="EMH73368.1"/>
    </source>
</evidence>
<dbReference type="AlphaFoldDB" id="M3TDM7"/>
<sequence>MKAQKGFTLIELMIVVAIIGILAAVAIPQYQDYTIRAKITNALTAATPLQTAVALCAQEAGGVLTTCDSSTAANGSTAATTTSIPAFTATKEVSSATVTDGVIVLTLGSGIGTGIDGQTITITPTVTQNSTSLNWTYSTNITTNSAAISAITKNNKT</sequence>
<feature type="transmembrane region" description="Helical" evidence="2">
    <location>
        <begin position="7"/>
        <end position="27"/>
    </location>
</feature>
<dbReference type="Gene3D" id="3.30.700.10">
    <property type="entry name" value="Glycoprotein, Type 4 Pilin"/>
    <property type="match status" value="1"/>
</dbReference>
<name>M3TDM7_ENTH1</name>
<dbReference type="GO" id="GO:0043107">
    <property type="term" value="P:type IV pilus-dependent motility"/>
    <property type="evidence" value="ECO:0007669"/>
    <property type="project" value="TreeGrafter"/>
</dbReference>
<dbReference type="InterPro" id="IPR045584">
    <property type="entry name" value="Pilin-like"/>
</dbReference>
<dbReference type="PANTHER" id="PTHR30093:SF34">
    <property type="entry name" value="PREPILIN PEPTIDASE-DEPENDENT PROTEIN D"/>
    <property type="match status" value="1"/>
</dbReference>
<keyword evidence="1" id="KW-0488">Methylation</keyword>
<keyword evidence="2" id="KW-0812">Transmembrane</keyword>
<evidence type="ECO:0000313" key="4">
    <source>
        <dbReference type="Proteomes" id="UP000030781"/>
    </source>
</evidence>
<accession>M3TDM7</accession>
<dbReference type="VEuPathDB" id="AmoebaDB:EHI8A_221470"/>
<gene>
    <name evidence="3" type="ORF">EHI8A_221470</name>
</gene>
<dbReference type="InterPro" id="IPR012902">
    <property type="entry name" value="N_methyl_site"/>
</dbReference>
<dbReference type="SUPFAM" id="SSF54523">
    <property type="entry name" value="Pili subunits"/>
    <property type="match status" value="1"/>
</dbReference>
<dbReference type="EMBL" id="KB611302">
    <property type="protein sequence ID" value="EMH73368.1"/>
    <property type="molecule type" value="Genomic_DNA"/>
</dbReference>
<keyword evidence="2" id="KW-0472">Membrane</keyword>
<dbReference type="Proteomes" id="UP000030781">
    <property type="component" value="Unassembled WGS sequence"/>
</dbReference>
<evidence type="ECO:0000256" key="2">
    <source>
        <dbReference type="SAM" id="Phobius"/>
    </source>
</evidence>
<keyword evidence="2" id="KW-1133">Transmembrane helix</keyword>
<dbReference type="Pfam" id="PF07963">
    <property type="entry name" value="N_methyl"/>
    <property type="match status" value="1"/>
</dbReference>
<dbReference type="NCBIfam" id="TIGR02532">
    <property type="entry name" value="IV_pilin_GFxxxE"/>
    <property type="match status" value="1"/>
</dbReference>